<feature type="non-terminal residue" evidence="2">
    <location>
        <position position="1"/>
    </location>
</feature>
<sequence length="111" mass="12053">SPVLKSNLEVAQALNTPQGRNIFNELGKQPSFLQKLGNIPILKSIGERLRGKWTRFTPRQVTNIGYVAVKSRSSMSGVLGKLWRNFGSLLMLAIGVAIIATLILTVGPGTH</sequence>
<evidence type="ECO:0000313" key="3">
    <source>
        <dbReference type="Proteomes" id="UP000198211"/>
    </source>
</evidence>
<keyword evidence="1" id="KW-1133">Transmembrane helix</keyword>
<evidence type="ECO:0000313" key="2">
    <source>
        <dbReference type="EMBL" id="OWZ17928.1"/>
    </source>
</evidence>
<proteinExistence type="predicted"/>
<dbReference type="AlphaFoldDB" id="A0A225WKZ9"/>
<gene>
    <name evidence="2" type="ORF">PHMEG_0008065</name>
</gene>
<name>A0A225WKZ9_9STRA</name>
<dbReference type="OrthoDB" id="115580at2759"/>
<accession>A0A225WKZ9</accession>
<organism evidence="2 3">
    <name type="scientific">Phytophthora megakarya</name>
    <dbReference type="NCBI Taxonomy" id="4795"/>
    <lineage>
        <taxon>Eukaryota</taxon>
        <taxon>Sar</taxon>
        <taxon>Stramenopiles</taxon>
        <taxon>Oomycota</taxon>
        <taxon>Peronosporomycetes</taxon>
        <taxon>Peronosporales</taxon>
        <taxon>Peronosporaceae</taxon>
        <taxon>Phytophthora</taxon>
    </lineage>
</organism>
<evidence type="ECO:0000256" key="1">
    <source>
        <dbReference type="SAM" id="Phobius"/>
    </source>
</evidence>
<feature type="transmembrane region" description="Helical" evidence="1">
    <location>
        <begin position="82"/>
        <end position="106"/>
    </location>
</feature>
<keyword evidence="3" id="KW-1185">Reference proteome</keyword>
<comment type="caution">
    <text evidence="2">The sequence shown here is derived from an EMBL/GenBank/DDBJ whole genome shotgun (WGS) entry which is preliminary data.</text>
</comment>
<protein>
    <submittedName>
        <fullName evidence="2">RxLR effector protein</fullName>
    </submittedName>
</protein>
<keyword evidence="1" id="KW-0472">Membrane</keyword>
<keyword evidence="1" id="KW-0812">Transmembrane</keyword>
<dbReference type="Proteomes" id="UP000198211">
    <property type="component" value="Unassembled WGS sequence"/>
</dbReference>
<reference evidence="3" key="1">
    <citation type="submission" date="2017-03" db="EMBL/GenBank/DDBJ databases">
        <title>Phytopthora megakarya and P. palmivora, two closely related causual agents of cacao black pod achieved similar genome size and gene model numbers by different mechanisms.</title>
        <authorList>
            <person name="Ali S."/>
            <person name="Shao J."/>
            <person name="Larry D.J."/>
            <person name="Kronmiller B."/>
            <person name="Shen D."/>
            <person name="Strem M.D."/>
            <person name="Melnick R.L."/>
            <person name="Guiltinan M.J."/>
            <person name="Tyler B.M."/>
            <person name="Meinhardt L.W."/>
            <person name="Bailey B.A."/>
        </authorList>
    </citation>
    <scope>NUCLEOTIDE SEQUENCE [LARGE SCALE GENOMIC DNA]</scope>
    <source>
        <strain evidence="3">zdho120</strain>
    </source>
</reference>
<dbReference type="EMBL" id="NBNE01000670">
    <property type="protein sequence ID" value="OWZ17928.1"/>
    <property type="molecule type" value="Genomic_DNA"/>
</dbReference>